<reference evidence="1 2" key="1">
    <citation type="submission" date="2017-09" db="EMBL/GenBank/DDBJ databases">
        <title>Complete genome sequence of Verrucomicrobial strain HZ-65, isolated from freshwater.</title>
        <authorList>
            <person name="Choi A."/>
        </authorList>
    </citation>
    <scope>NUCLEOTIDE SEQUENCE [LARGE SCALE GENOMIC DNA]</scope>
    <source>
        <strain evidence="1 2">HZ-65</strain>
    </source>
</reference>
<evidence type="ECO:0000313" key="1">
    <source>
        <dbReference type="EMBL" id="ATC65616.1"/>
    </source>
</evidence>
<name>A0A290QH61_9BACT</name>
<keyword evidence="2" id="KW-1185">Reference proteome</keyword>
<dbReference type="EMBL" id="CP023344">
    <property type="protein sequence ID" value="ATC65616.1"/>
    <property type="molecule type" value="Genomic_DNA"/>
</dbReference>
<proteinExistence type="predicted"/>
<dbReference type="AlphaFoldDB" id="A0A290QH61"/>
<evidence type="ECO:0000313" key="2">
    <source>
        <dbReference type="Proteomes" id="UP000217265"/>
    </source>
</evidence>
<protein>
    <submittedName>
        <fullName evidence="1">Uncharacterized protein</fullName>
    </submittedName>
</protein>
<dbReference type="Proteomes" id="UP000217265">
    <property type="component" value="Chromosome"/>
</dbReference>
<accession>A0A290QH61</accession>
<sequence length="118" mass="13696">MRVLLNVVLYLFAALLVLGGPRLQDGPIESIEVRNHDIQVICVVRKPDEVERMIQIIRGAKLIKEESSLLGRFTHTINIPDRWLYDELSGEIARLSKTHQPIYRISDAQKREFESFLR</sequence>
<organism evidence="1 2">
    <name type="scientific">Nibricoccus aquaticus</name>
    <dbReference type="NCBI Taxonomy" id="2576891"/>
    <lineage>
        <taxon>Bacteria</taxon>
        <taxon>Pseudomonadati</taxon>
        <taxon>Verrucomicrobiota</taxon>
        <taxon>Opitutia</taxon>
        <taxon>Opitutales</taxon>
        <taxon>Opitutaceae</taxon>
        <taxon>Nibricoccus</taxon>
    </lineage>
</organism>
<gene>
    <name evidence="1" type="ORF">CMV30_17625</name>
</gene>
<dbReference type="KEGG" id="vbh:CMV30_17625"/>